<feature type="transmembrane region" description="Helical" evidence="1">
    <location>
        <begin position="41"/>
        <end position="62"/>
    </location>
</feature>
<evidence type="ECO:0000313" key="3">
    <source>
        <dbReference type="Proteomes" id="UP001368328"/>
    </source>
</evidence>
<sequence>MIASYSLKEIAWKRIVFFLFLIIIPNYLVMQVQLVGPVDDMVGLGTALDLVIILPLVLYFFGFMKRVSWLVLFAFVFWGGLLANWMIPNEADGYLSYFNHSVIVLEAGIIVLELVLFIAIVKRFPLLLRNHKNEKNMHYHFLLSFTAAIQSTFSFRNERLNKFQFTLRILATDIAAIYYSLFSWRKSAPSIEQGKGHAFTYHKDGSYLGVFFMLVHAMALEIIAVHILVAQFSHTAAWIVTGLDVYTLLFIISDYQAIRLSPVVLDSKGIHFQKGIRHYGFIAWEQVNGVEENTKYPKEVGQDRKSIVLALHGLEKEQIPYVLKLNEPVEIQQIFGFKKTIQSIYVKMDEAHKFNETVRFYTKGY</sequence>
<feature type="transmembrane region" description="Helical" evidence="1">
    <location>
        <begin position="165"/>
        <end position="184"/>
    </location>
</feature>
<organism evidence="2 3">
    <name type="scientific">Metabacillus rhizosphaerae</name>
    <dbReference type="NCBI Taxonomy" id="3117747"/>
    <lineage>
        <taxon>Bacteria</taxon>
        <taxon>Bacillati</taxon>
        <taxon>Bacillota</taxon>
        <taxon>Bacilli</taxon>
        <taxon>Bacillales</taxon>
        <taxon>Bacillaceae</taxon>
        <taxon>Metabacillus</taxon>
    </lineage>
</organism>
<proteinExistence type="predicted"/>
<dbReference type="RefSeq" id="WP_338787019.1">
    <property type="nucleotide sequence ID" value="NZ_CP147403.1"/>
</dbReference>
<evidence type="ECO:0000256" key="1">
    <source>
        <dbReference type="SAM" id="Phobius"/>
    </source>
</evidence>
<dbReference type="EMBL" id="CP147403">
    <property type="protein sequence ID" value="WXB88085.1"/>
    <property type="molecule type" value="Genomic_DNA"/>
</dbReference>
<feature type="transmembrane region" description="Helical" evidence="1">
    <location>
        <begin position="235"/>
        <end position="252"/>
    </location>
</feature>
<protein>
    <recommendedName>
        <fullName evidence="4">Beta-carotene 15,15'-monooxygenase</fullName>
    </recommendedName>
</protein>
<keyword evidence="1" id="KW-1133">Transmembrane helix</keyword>
<keyword evidence="1" id="KW-0472">Membrane</keyword>
<evidence type="ECO:0000313" key="2">
    <source>
        <dbReference type="EMBL" id="WXB88085.1"/>
    </source>
</evidence>
<feature type="transmembrane region" description="Helical" evidence="1">
    <location>
        <begin position="69"/>
        <end position="87"/>
    </location>
</feature>
<accession>A0ABZ2MSC3</accession>
<feature type="transmembrane region" description="Helical" evidence="1">
    <location>
        <begin position="205"/>
        <end position="229"/>
    </location>
</feature>
<name>A0ABZ2MSC3_9BACI</name>
<reference evidence="2 3" key="1">
    <citation type="submission" date="2024-02" db="EMBL/GenBank/DDBJ databases">
        <title>Seven novel Bacillus-like species.</title>
        <authorList>
            <person name="Liu G."/>
        </authorList>
    </citation>
    <scope>NUCLEOTIDE SEQUENCE [LARGE SCALE GENOMIC DNA]</scope>
    <source>
        <strain evidence="2 3">FJAT-53654</strain>
    </source>
</reference>
<gene>
    <name evidence="2" type="ORF">WCV66_23195</name>
</gene>
<feature type="transmembrane region" description="Helical" evidence="1">
    <location>
        <begin position="12"/>
        <end position="29"/>
    </location>
</feature>
<keyword evidence="3" id="KW-1185">Reference proteome</keyword>
<evidence type="ECO:0008006" key="4">
    <source>
        <dbReference type="Google" id="ProtNLM"/>
    </source>
</evidence>
<feature type="transmembrane region" description="Helical" evidence="1">
    <location>
        <begin position="102"/>
        <end position="124"/>
    </location>
</feature>
<keyword evidence="1" id="KW-0812">Transmembrane</keyword>
<dbReference type="Proteomes" id="UP001368328">
    <property type="component" value="Chromosome"/>
</dbReference>